<accession>A0A347UH19</accession>
<dbReference type="OrthoDB" id="7725867at2"/>
<reference evidence="1 2" key="1">
    <citation type="submission" date="2018-09" db="EMBL/GenBank/DDBJ databases">
        <title>Profundibacter amoris BAR1 gen. nov., sp. nov., a new member of the Roseobacter clade isolated at Lokis Castle Vent Field on the Arctic Mid-Oceanic Ridge.</title>
        <authorList>
            <person name="Le Moine Bauer S."/>
            <person name="Sjoeberg A.G."/>
            <person name="L'Haridon S."/>
            <person name="Stokke R."/>
            <person name="Roalkvam I."/>
            <person name="Steen I.H."/>
            <person name="Dahle H."/>
        </authorList>
    </citation>
    <scope>NUCLEOTIDE SEQUENCE [LARGE SCALE GENOMIC DNA]</scope>
    <source>
        <strain evidence="1 2">BAR1</strain>
    </source>
</reference>
<dbReference type="AlphaFoldDB" id="A0A347UH19"/>
<dbReference type="KEGG" id="pamo:BAR1_09520"/>
<gene>
    <name evidence="1" type="ORF">BAR1_09520</name>
</gene>
<organism evidence="1 2">
    <name type="scientific">Profundibacter amoris</name>
    <dbReference type="NCBI Taxonomy" id="2171755"/>
    <lineage>
        <taxon>Bacteria</taxon>
        <taxon>Pseudomonadati</taxon>
        <taxon>Pseudomonadota</taxon>
        <taxon>Alphaproteobacteria</taxon>
        <taxon>Rhodobacterales</taxon>
        <taxon>Paracoccaceae</taxon>
        <taxon>Profundibacter</taxon>
    </lineage>
</organism>
<proteinExistence type="predicted"/>
<sequence>MATVFEELAGICKEAEDAVGEILNHPDKTTDQSLMALQGLDRLRQSLEDMSRLTNLLSEQNNRQANVNVPIAPIRNQLVLTGLFSRLVSQSEPTLISPTPDYDELWKL</sequence>
<evidence type="ECO:0000313" key="1">
    <source>
        <dbReference type="EMBL" id="AXX98147.1"/>
    </source>
</evidence>
<evidence type="ECO:0000313" key="2">
    <source>
        <dbReference type="Proteomes" id="UP000261704"/>
    </source>
</evidence>
<keyword evidence="2" id="KW-1185">Reference proteome</keyword>
<dbReference type="Proteomes" id="UP000261704">
    <property type="component" value="Chromosome"/>
</dbReference>
<dbReference type="EMBL" id="CP032125">
    <property type="protein sequence ID" value="AXX98147.1"/>
    <property type="molecule type" value="Genomic_DNA"/>
</dbReference>
<name>A0A347UH19_9RHOB</name>
<protein>
    <submittedName>
        <fullName evidence="1">Uncharacterized protein</fullName>
    </submittedName>
</protein>